<dbReference type="InParanoid" id="C5LCJ9"/>
<dbReference type="GeneID" id="9042657"/>
<reference evidence="2 3" key="1">
    <citation type="submission" date="2008-07" db="EMBL/GenBank/DDBJ databases">
        <authorList>
            <person name="El-Sayed N."/>
            <person name="Caler E."/>
            <person name="Inman J."/>
            <person name="Amedeo P."/>
            <person name="Hass B."/>
            <person name="Wortman J."/>
        </authorList>
    </citation>
    <scope>NUCLEOTIDE SEQUENCE [LARGE SCALE GENOMIC DNA]</scope>
    <source>
        <strain evidence="3">ATCC 50983 / TXsc</strain>
    </source>
</reference>
<proteinExistence type="predicted"/>
<accession>C5LCJ9</accession>
<keyword evidence="1" id="KW-0812">Transmembrane</keyword>
<keyword evidence="1" id="KW-0472">Membrane</keyword>
<sequence length="91" mass="10169">MVDTYPDRLFDLLCDLDAACCRLCEDGRKSTALPESNMLQQQCVNLGTQLRRSDLLGQTIDSLKPRKLAIMMLLMIIPTEGALPVALIHHD</sequence>
<keyword evidence="3" id="KW-1185">Reference proteome</keyword>
<evidence type="ECO:0000313" key="2">
    <source>
        <dbReference type="EMBL" id="EER05682.1"/>
    </source>
</evidence>
<evidence type="ECO:0000256" key="1">
    <source>
        <dbReference type="SAM" id="Phobius"/>
    </source>
</evidence>
<feature type="transmembrane region" description="Helical" evidence="1">
    <location>
        <begin position="68"/>
        <end position="88"/>
    </location>
</feature>
<name>C5LCJ9_PERM5</name>
<dbReference type="RefSeq" id="XP_002773866.1">
    <property type="nucleotide sequence ID" value="XM_002773820.1"/>
</dbReference>
<organism evidence="3">
    <name type="scientific">Perkinsus marinus (strain ATCC 50983 / TXsc)</name>
    <dbReference type="NCBI Taxonomy" id="423536"/>
    <lineage>
        <taxon>Eukaryota</taxon>
        <taxon>Sar</taxon>
        <taxon>Alveolata</taxon>
        <taxon>Perkinsozoa</taxon>
        <taxon>Perkinsea</taxon>
        <taxon>Perkinsida</taxon>
        <taxon>Perkinsidae</taxon>
        <taxon>Perkinsus</taxon>
    </lineage>
</organism>
<dbReference type="AlphaFoldDB" id="C5LCJ9"/>
<dbReference type="Proteomes" id="UP000007800">
    <property type="component" value="Unassembled WGS sequence"/>
</dbReference>
<dbReference type="EMBL" id="GG680918">
    <property type="protein sequence ID" value="EER05682.1"/>
    <property type="molecule type" value="Genomic_DNA"/>
</dbReference>
<keyword evidence="1" id="KW-1133">Transmembrane helix</keyword>
<evidence type="ECO:0000313" key="3">
    <source>
        <dbReference type="Proteomes" id="UP000007800"/>
    </source>
</evidence>
<protein>
    <submittedName>
        <fullName evidence="2">Uncharacterized protein</fullName>
    </submittedName>
</protein>
<gene>
    <name evidence="2" type="ORF">Pmar_PMAR011728</name>
</gene>